<evidence type="ECO:0000259" key="5">
    <source>
        <dbReference type="PROSITE" id="PS51891"/>
    </source>
</evidence>
<protein>
    <submittedName>
        <fullName evidence="6">Mss4-like protein</fullName>
    </submittedName>
</protein>
<dbReference type="OrthoDB" id="6329284at2759"/>
<gene>
    <name evidence="6" type="ORF">BDY21DRAFT_203339</name>
</gene>
<evidence type="ECO:0000256" key="4">
    <source>
        <dbReference type="ARBA" id="ARBA00023239"/>
    </source>
</evidence>
<accession>A0A6A6P643</accession>
<dbReference type="EMBL" id="MU001676">
    <property type="protein sequence ID" value="KAF2459202.1"/>
    <property type="molecule type" value="Genomic_DNA"/>
</dbReference>
<dbReference type="AlphaFoldDB" id="A0A6A6P643"/>
<keyword evidence="2" id="KW-0479">Metal-binding</keyword>
<dbReference type="Pfam" id="PF04828">
    <property type="entry name" value="GFA"/>
    <property type="match status" value="1"/>
</dbReference>
<keyword evidence="4" id="KW-0456">Lyase</keyword>
<proteinExistence type="inferred from homology"/>
<dbReference type="PANTHER" id="PTHR33337:SF40">
    <property type="entry name" value="CENP-V_GFA DOMAIN-CONTAINING PROTEIN-RELATED"/>
    <property type="match status" value="1"/>
</dbReference>
<name>A0A6A6P643_9PEZI</name>
<evidence type="ECO:0000313" key="7">
    <source>
        <dbReference type="Proteomes" id="UP000799766"/>
    </source>
</evidence>
<keyword evidence="3" id="KW-0862">Zinc</keyword>
<reference evidence="6" key="1">
    <citation type="journal article" date="2020" name="Stud. Mycol.">
        <title>101 Dothideomycetes genomes: a test case for predicting lifestyles and emergence of pathogens.</title>
        <authorList>
            <person name="Haridas S."/>
            <person name="Albert R."/>
            <person name="Binder M."/>
            <person name="Bloem J."/>
            <person name="Labutti K."/>
            <person name="Salamov A."/>
            <person name="Andreopoulos B."/>
            <person name="Baker S."/>
            <person name="Barry K."/>
            <person name="Bills G."/>
            <person name="Bluhm B."/>
            <person name="Cannon C."/>
            <person name="Castanera R."/>
            <person name="Culley D."/>
            <person name="Daum C."/>
            <person name="Ezra D."/>
            <person name="Gonzalez J."/>
            <person name="Henrissat B."/>
            <person name="Kuo A."/>
            <person name="Liang C."/>
            <person name="Lipzen A."/>
            <person name="Lutzoni F."/>
            <person name="Magnuson J."/>
            <person name="Mondo S."/>
            <person name="Nolan M."/>
            <person name="Ohm R."/>
            <person name="Pangilinan J."/>
            <person name="Park H.-J."/>
            <person name="Ramirez L."/>
            <person name="Alfaro M."/>
            <person name="Sun H."/>
            <person name="Tritt A."/>
            <person name="Yoshinaga Y."/>
            <person name="Zwiers L.-H."/>
            <person name="Turgeon B."/>
            <person name="Goodwin S."/>
            <person name="Spatafora J."/>
            <person name="Crous P."/>
            <person name="Grigoriev I."/>
        </authorList>
    </citation>
    <scope>NUCLEOTIDE SEQUENCE</scope>
    <source>
        <strain evidence="6">ATCC 16933</strain>
    </source>
</reference>
<keyword evidence="7" id="KW-1185">Reference proteome</keyword>
<evidence type="ECO:0000256" key="2">
    <source>
        <dbReference type="ARBA" id="ARBA00022723"/>
    </source>
</evidence>
<dbReference type="SUPFAM" id="SSF51316">
    <property type="entry name" value="Mss4-like"/>
    <property type="match status" value="1"/>
</dbReference>
<evidence type="ECO:0000256" key="1">
    <source>
        <dbReference type="ARBA" id="ARBA00005495"/>
    </source>
</evidence>
<dbReference type="GO" id="GO:0016846">
    <property type="term" value="F:carbon-sulfur lyase activity"/>
    <property type="evidence" value="ECO:0007669"/>
    <property type="project" value="InterPro"/>
</dbReference>
<organism evidence="6 7">
    <name type="scientific">Lineolata rhizophorae</name>
    <dbReference type="NCBI Taxonomy" id="578093"/>
    <lineage>
        <taxon>Eukaryota</taxon>
        <taxon>Fungi</taxon>
        <taxon>Dikarya</taxon>
        <taxon>Ascomycota</taxon>
        <taxon>Pezizomycotina</taxon>
        <taxon>Dothideomycetes</taxon>
        <taxon>Dothideomycetes incertae sedis</taxon>
        <taxon>Lineolatales</taxon>
        <taxon>Lineolataceae</taxon>
        <taxon>Lineolata</taxon>
    </lineage>
</organism>
<dbReference type="Gene3D" id="3.90.1590.10">
    <property type="entry name" value="glutathione-dependent formaldehyde- activating enzyme (gfa)"/>
    <property type="match status" value="1"/>
</dbReference>
<feature type="domain" description="CENP-V/GFA" evidence="5">
    <location>
        <begin position="21"/>
        <end position="147"/>
    </location>
</feature>
<dbReference type="PANTHER" id="PTHR33337">
    <property type="entry name" value="GFA DOMAIN-CONTAINING PROTEIN"/>
    <property type="match status" value="1"/>
</dbReference>
<evidence type="ECO:0000256" key="3">
    <source>
        <dbReference type="ARBA" id="ARBA00022833"/>
    </source>
</evidence>
<dbReference type="InterPro" id="IPR006913">
    <property type="entry name" value="CENP-V/GFA"/>
</dbReference>
<evidence type="ECO:0000313" key="6">
    <source>
        <dbReference type="EMBL" id="KAF2459202.1"/>
    </source>
</evidence>
<dbReference type="InterPro" id="IPR011057">
    <property type="entry name" value="Mss4-like_sf"/>
</dbReference>
<dbReference type="Proteomes" id="UP000799766">
    <property type="component" value="Unassembled WGS sequence"/>
</dbReference>
<comment type="similarity">
    <text evidence="1">Belongs to the Gfa family.</text>
</comment>
<dbReference type="PROSITE" id="PS51891">
    <property type="entry name" value="CENP_V_GFA"/>
    <property type="match status" value="1"/>
</dbReference>
<dbReference type="GO" id="GO:0046872">
    <property type="term" value="F:metal ion binding"/>
    <property type="evidence" value="ECO:0007669"/>
    <property type="project" value="UniProtKB-KW"/>
</dbReference>
<sequence length="203" mass="22016">MENLQIADLNDRPMVSHLEKLSAGCLCGAIRFTINFPPEAPWPPSFQIGTCQCTRCRKFTGALLPHLISMPSTSLTPPLTPTSFPTYTLYPSSATAFRGFCRVCGASLSFVSRAGADDSAVSDTVELHVGCLDEDDLVGRKACEERDGEHGMRAVREGGEVGRDIGQCASHIWVENAVEGYSDAGCLKGKKWWKDQSKGKPMS</sequence>